<dbReference type="Proteomes" id="UP001189624">
    <property type="component" value="Chromosome 1"/>
</dbReference>
<dbReference type="Gramene" id="rna-AYBTSS11_LOCUS263">
    <property type="protein sequence ID" value="CAJ1787294.1"/>
    <property type="gene ID" value="gene-AYBTSS11_LOCUS263"/>
</dbReference>
<accession>A0AA86RUS1</accession>
<evidence type="ECO:0000313" key="1">
    <source>
        <dbReference type="EMBL" id="CAJ1787294.1"/>
    </source>
</evidence>
<gene>
    <name evidence="1" type="ORF">AYBTSS11_LOCUS263</name>
</gene>
<reference evidence="1" key="1">
    <citation type="submission" date="2023-10" db="EMBL/GenBank/DDBJ databases">
        <authorList>
            <person name="Domelevo Entfellner J.-B."/>
        </authorList>
    </citation>
    <scope>NUCLEOTIDE SEQUENCE</scope>
</reference>
<keyword evidence="2" id="KW-1185">Reference proteome</keyword>
<protein>
    <submittedName>
        <fullName evidence="1">Uncharacterized protein</fullName>
    </submittedName>
</protein>
<proteinExistence type="predicted"/>
<evidence type="ECO:0000313" key="2">
    <source>
        <dbReference type="Proteomes" id="UP001189624"/>
    </source>
</evidence>
<organism evidence="1 2">
    <name type="scientific">Sphenostylis stenocarpa</name>
    <dbReference type="NCBI Taxonomy" id="92480"/>
    <lineage>
        <taxon>Eukaryota</taxon>
        <taxon>Viridiplantae</taxon>
        <taxon>Streptophyta</taxon>
        <taxon>Embryophyta</taxon>
        <taxon>Tracheophyta</taxon>
        <taxon>Spermatophyta</taxon>
        <taxon>Magnoliopsida</taxon>
        <taxon>eudicotyledons</taxon>
        <taxon>Gunneridae</taxon>
        <taxon>Pentapetalae</taxon>
        <taxon>rosids</taxon>
        <taxon>fabids</taxon>
        <taxon>Fabales</taxon>
        <taxon>Fabaceae</taxon>
        <taxon>Papilionoideae</taxon>
        <taxon>50 kb inversion clade</taxon>
        <taxon>NPAAA clade</taxon>
        <taxon>indigoferoid/millettioid clade</taxon>
        <taxon>Phaseoleae</taxon>
        <taxon>Sphenostylis</taxon>
    </lineage>
</organism>
<dbReference type="AlphaFoldDB" id="A0AA86RUS1"/>
<name>A0AA86RUS1_9FABA</name>
<dbReference type="EMBL" id="OY731398">
    <property type="protein sequence ID" value="CAJ1787294.1"/>
    <property type="molecule type" value="Genomic_DNA"/>
</dbReference>
<sequence>MKERWFNEAEYSSAAVGARLSTDAASIRPSTGDAIWNSLFWSGCETVAGKIGSKLSGRQK</sequence>